<dbReference type="NCBIfam" id="TIGR00242">
    <property type="entry name" value="division/cell wall cluster transcriptional repressor MraZ"/>
    <property type="match status" value="1"/>
</dbReference>
<evidence type="ECO:0000256" key="5">
    <source>
        <dbReference type="ARBA" id="ARBA00023125"/>
    </source>
</evidence>
<dbReference type="SUPFAM" id="SSF89447">
    <property type="entry name" value="AbrB/MazE/MraZ-like"/>
    <property type="match status" value="1"/>
</dbReference>
<comment type="similarity">
    <text evidence="7">Belongs to the MraZ family.</text>
</comment>
<keyword evidence="5 7" id="KW-0238">DNA-binding</keyword>
<evidence type="ECO:0000259" key="8">
    <source>
        <dbReference type="PROSITE" id="PS51740"/>
    </source>
</evidence>
<keyword evidence="2 7" id="KW-0963">Cytoplasm</keyword>
<dbReference type="PANTHER" id="PTHR34701:SF1">
    <property type="entry name" value="TRANSCRIPTIONAL REGULATOR MRAZ"/>
    <property type="match status" value="1"/>
</dbReference>
<dbReference type="PROSITE" id="PS51740">
    <property type="entry name" value="SPOVT_ABRB"/>
    <property type="match status" value="2"/>
</dbReference>
<organism evidence="9 10">
    <name type="scientific">Pseudidiomarina planktonica</name>
    <dbReference type="NCBI Taxonomy" id="1323738"/>
    <lineage>
        <taxon>Bacteria</taxon>
        <taxon>Pseudomonadati</taxon>
        <taxon>Pseudomonadota</taxon>
        <taxon>Gammaproteobacteria</taxon>
        <taxon>Alteromonadales</taxon>
        <taxon>Idiomarinaceae</taxon>
        <taxon>Pseudidiomarina</taxon>
    </lineage>
</organism>
<dbReference type="InterPro" id="IPR020603">
    <property type="entry name" value="MraZ_dom"/>
</dbReference>
<evidence type="ECO:0000256" key="7">
    <source>
        <dbReference type="HAMAP-Rule" id="MF_01008"/>
    </source>
</evidence>
<evidence type="ECO:0000313" key="9">
    <source>
        <dbReference type="EMBL" id="SMQ60697.1"/>
    </source>
</evidence>
<reference evidence="10" key="1">
    <citation type="submission" date="2017-04" db="EMBL/GenBank/DDBJ databases">
        <authorList>
            <person name="Varghese N."/>
            <person name="Submissions S."/>
        </authorList>
    </citation>
    <scope>NUCLEOTIDE SEQUENCE [LARGE SCALE GENOMIC DNA]</scope>
</reference>
<dbReference type="InterPro" id="IPR003444">
    <property type="entry name" value="MraZ"/>
</dbReference>
<dbReference type="EMBL" id="FXWH01000001">
    <property type="protein sequence ID" value="SMQ60697.1"/>
    <property type="molecule type" value="Genomic_DNA"/>
</dbReference>
<protein>
    <recommendedName>
        <fullName evidence="1 7">Transcriptional regulator MraZ</fullName>
    </recommendedName>
</protein>
<keyword evidence="4 7" id="KW-0805">Transcription regulation</keyword>
<dbReference type="GO" id="GO:2000143">
    <property type="term" value="P:negative regulation of DNA-templated transcription initiation"/>
    <property type="evidence" value="ECO:0007669"/>
    <property type="project" value="TreeGrafter"/>
</dbReference>
<dbReference type="OrthoDB" id="9807753at2"/>
<dbReference type="RefSeq" id="WP_086433632.1">
    <property type="nucleotide sequence ID" value="NZ_FXWH01000001.1"/>
</dbReference>
<dbReference type="InterPro" id="IPR037914">
    <property type="entry name" value="SpoVT-AbrB_sf"/>
</dbReference>
<dbReference type="GO" id="GO:0000976">
    <property type="term" value="F:transcription cis-regulatory region binding"/>
    <property type="evidence" value="ECO:0007669"/>
    <property type="project" value="TreeGrafter"/>
</dbReference>
<dbReference type="Gene3D" id="3.40.1550.20">
    <property type="entry name" value="Transcriptional regulator MraZ domain"/>
    <property type="match status" value="1"/>
</dbReference>
<evidence type="ECO:0000256" key="4">
    <source>
        <dbReference type="ARBA" id="ARBA00023015"/>
    </source>
</evidence>
<comment type="subunit">
    <text evidence="7">Forms oligomers.</text>
</comment>
<keyword evidence="10" id="KW-1185">Reference proteome</keyword>
<evidence type="ECO:0000256" key="1">
    <source>
        <dbReference type="ARBA" id="ARBA00013860"/>
    </source>
</evidence>
<dbReference type="InterPro" id="IPR007159">
    <property type="entry name" value="SpoVT-AbrB_dom"/>
</dbReference>
<dbReference type="GO" id="GO:0009295">
    <property type="term" value="C:nucleoid"/>
    <property type="evidence" value="ECO:0007669"/>
    <property type="project" value="UniProtKB-SubCell"/>
</dbReference>
<dbReference type="PANTHER" id="PTHR34701">
    <property type="entry name" value="TRANSCRIPTIONAL REGULATOR MRAZ"/>
    <property type="match status" value="1"/>
</dbReference>
<sequence>MFRGATSISLDEKGRLAIPARYRKSLALDCEGEMVCTIDIKQPCLLLYPLPQWQIIEQKLTTLSSMNPAERRLQRLLLGHAEDCSMDKNGRLLIAPTLRQHADLNKKLMLIGQLNKFEIWSEAAWQAQVAEDMAAEQQDVALSDRLQDFSL</sequence>
<dbReference type="Proteomes" id="UP000194450">
    <property type="component" value="Unassembled WGS sequence"/>
</dbReference>
<dbReference type="CDD" id="cd16321">
    <property type="entry name" value="MraZ_C"/>
    <property type="match status" value="1"/>
</dbReference>
<accession>A0A1Y6EDQ2</accession>
<dbReference type="FunFam" id="3.40.1550.20:FF:000001">
    <property type="entry name" value="Transcriptional regulator MraZ"/>
    <property type="match status" value="1"/>
</dbReference>
<name>A0A1Y6EDQ2_9GAMM</name>
<dbReference type="Pfam" id="PF02381">
    <property type="entry name" value="MraZ"/>
    <property type="match status" value="2"/>
</dbReference>
<feature type="domain" description="SpoVT-AbrB" evidence="8">
    <location>
        <begin position="81"/>
        <end position="124"/>
    </location>
</feature>
<dbReference type="InterPro" id="IPR035642">
    <property type="entry name" value="MraZ_N"/>
</dbReference>
<gene>
    <name evidence="7" type="primary">mraZ</name>
    <name evidence="9" type="ORF">SAMN06297229_0455</name>
</gene>
<feature type="domain" description="SpoVT-AbrB" evidence="8">
    <location>
        <begin position="5"/>
        <end position="52"/>
    </location>
</feature>
<dbReference type="GO" id="GO:0003700">
    <property type="term" value="F:DNA-binding transcription factor activity"/>
    <property type="evidence" value="ECO:0007669"/>
    <property type="project" value="UniProtKB-UniRule"/>
</dbReference>
<keyword evidence="6 7" id="KW-0804">Transcription</keyword>
<keyword evidence="3" id="KW-0677">Repeat</keyword>
<dbReference type="GO" id="GO:0005737">
    <property type="term" value="C:cytoplasm"/>
    <property type="evidence" value="ECO:0007669"/>
    <property type="project" value="UniProtKB-UniRule"/>
</dbReference>
<comment type="subcellular location">
    <subcellularLocation>
        <location evidence="7">Cytoplasm</location>
        <location evidence="7">Nucleoid</location>
    </subcellularLocation>
</comment>
<proteinExistence type="inferred from homology"/>
<dbReference type="AlphaFoldDB" id="A0A1Y6EDQ2"/>
<dbReference type="InterPro" id="IPR038619">
    <property type="entry name" value="MraZ_sf"/>
</dbReference>
<evidence type="ECO:0000313" key="10">
    <source>
        <dbReference type="Proteomes" id="UP000194450"/>
    </source>
</evidence>
<dbReference type="HAMAP" id="MF_01008">
    <property type="entry name" value="MraZ"/>
    <property type="match status" value="1"/>
</dbReference>
<dbReference type="InterPro" id="IPR035644">
    <property type="entry name" value="MraZ_C"/>
</dbReference>
<evidence type="ECO:0000256" key="3">
    <source>
        <dbReference type="ARBA" id="ARBA00022737"/>
    </source>
</evidence>
<evidence type="ECO:0000256" key="6">
    <source>
        <dbReference type="ARBA" id="ARBA00023163"/>
    </source>
</evidence>
<evidence type="ECO:0000256" key="2">
    <source>
        <dbReference type="ARBA" id="ARBA00022490"/>
    </source>
</evidence>
<dbReference type="CDD" id="cd16320">
    <property type="entry name" value="MraZ_N"/>
    <property type="match status" value="1"/>
</dbReference>